<keyword evidence="1 3" id="KW-0732">Signal</keyword>
<evidence type="ECO:0000256" key="2">
    <source>
        <dbReference type="ARBA" id="ARBA00022734"/>
    </source>
</evidence>
<feature type="signal peptide" evidence="3">
    <location>
        <begin position="1"/>
        <end position="16"/>
    </location>
</feature>
<dbReference type="InterPro" id="IPR036404">
    <property type="entry name" value="Jacalin-like_lectin_dom_sf"/>
</dbReference>
<protein>
    <recommendedName>
        <fullName evidence="4">Jacalin-type lectin domain-containing protein</fullName>
    </recommendedName>
</protein>
<evidence type="ECO:0000313" key="6">
    <source>
        <dbReference type="Proteomes" id="UP000829720"/>
    </source>
</evidence>
<dbReference type="PROSITE" id="PS51752">
    <property type="entry name" value="JACALIN_LECTIN"/>
    <property type="match status" value="1"/>
</dbReference>
<dbReference type="GO" id="GO:0030246">
    <property type="term" value="F:carbohydrate binding"/>
    <property type="evidence" value="ECO:0007669"/>
    <property type="project" value="UniProtKB-KW"/>
</dbReference>
<accession>A0A8T3CR38</accession>
<evidence type="ECO:0000256" key="1">
    <source>
        <dbReference type="ARBA" id="ARBA00022729"/>
    </source>
</evidence>
<dbReference type="Pfam" id="PF01419">
    <property type="entry name" value="Jacalin"/>
    <property type="match status" value="1"/>
</dbReference>
<reference evidence="5" key="1">
    <citation type="submission" date="2021-01" db="EMBL/GenBank/DDBJ databases">
        <authorList>
            <person name="Zahm M."/>
            <person name="Roques C."/>
            <person name="Cabau C."/>
            <person name="Klopp C."/>
            <person name="Donnadieu C."/>
            <person name="Jouanno E."/>
            <person name="Lampietro C."/>
            <person name="Louis A."/>
            <person name="Herpin A."/>
            <person name="Echchiki A."/>
            <person name="Berthelot C."/>
            <person name="Parey E."/>
            <person name="Roest-Crollius H."/>
            <person name="Braasch I."/>
            <person name="Postlethwait J."/>
            <person name="Bobe J."/>
            <person name="Montfort J."/>
            <person name="Bouchez O."/>
            <person name="Begum T."/>
            <person name="Mejri S."/>
            <person name="Adams A."/>
            <person name="Chen W.-J."/>
            <person name="Guiguen Y."/>
        </authorList>
    </citation>
    <scope>NUCLEOTIDE SEQUENCE</scope>
    <source>
        <tissue evidence="5">Blood</tissue>
    </source>
</reference>
<dbReference type="PANTHER" id="PTHR33589">
    <property type="entry name" value="OS11G0524900 PROTEIN"/>
    <property type="match status" value="1"/>
</dbReference>
<dbReference type="OrthoDB" id="2415936at2759"/>
<name>A0A8T3CR38_9TELE</name>
<dbReference type="SMART" id="SM00915">
    <property type="entry name" value="Jacalin"/>
    <property type="match status" value="1"/>
</dbReference>
<gene>
    <name evidence="5" type="ORF">AGOR_G00206560</name>
</gene>
<dbReference type="Proteomes" id="UP000829720">
    <property type="component" value="Unassembled WGS sequence"/>
</dbReference>
<dbReference type="PANTHER" id="PTHR33589:SF3">
    <property type="entry name" value="ZYMOGEN GRANULE MEMBRANE PROTEIN 16-LIKE"/>
    <property type="match status" value="1"/>
</dbReference>
<feature type="domain" description="Jacalin-type lectin" evidence="4">
    <location>
        <begin position="23"/>
        <end position="159"/>
    </location>
</feature>
<dbReference type="SUPFAM" id="SSF51101">
    <property type="entry name" value="Mannose-binding lectins"/>
    <property type="match status" value="1"/>
</dbReference>
<keyword evidence="2" id="KW-0430">Lectin</keyword>
<proteinExistence type="predicted"/>
<dbReference type="PROSITE" id="PS51257">
    <property type="entry name" value="PROKAR_LIPOPROTEIN"/>
    <property type="match status" value="1"/>
</dbReference>
<evidence type="ECO:0000259" key="4">
    <source>
        <dbReference type="PROSITE" id="PS51752"/>
    </source>
</evidence>
<organism evidence="5 6">
    <name type="scientific">Albula goreensis</name>
    <dbReference type="NCBI Taxonomy" id="1534307"/>
    <lineage>
        <taxon>Eukaryota</taxon>
        <taxon>Metazoa</taxon>
        <taxon>Chordata</taxon>
        <taxon>Craniata</taxon>
        <taxon>Vertebrata</taxon>
        <taxon>Euteleostomi</taxon>
        <taxon>Actinopterygii</taxon>
        <taxon>Neopterygii</taxon>
        <taxon>Teleostei</taxon>
        <taxon>Albuliformes</taxon>
        <taxon>Albulidae</taxon>
        <taxon>Albula</taxon>
    </lineage>
</organism>
<dbReference type="InterPro" id="IPR001229">
    <property type="entry name" value="Jacalin-like_lectin_dom"/>
</dbReference>
<feature type="chain" id="PRO_5035917601" description="Jacalin-type lectin domain-containing protein" evidence="3">
    <location>
        <begin position="17"/>
        <end position="172"/>
    </location>
</feature>
<evidence type="ECO:0000256" key="3">
    <source>
        <dbReference type="SAM" id="SignalP"/>
    </source>
</evidence>
<dbReference type="EMBL" id="JAERUA010000020">
    <property type="protein sequence ID" value="KAI1885704.1"/>
    <property type="molecule type" value="Genomic_DNA"/>
</dbReference>
<dbReference type="InterPro" id="IPR052321">
    <property type="entry name" value="PolyBind_ProtTraffic"/>
</dbReference>
<dbReference type="Gene3D" id="2.100.10.30">
    <property type="entry name" value="Jacalin-like lectin domain"/>
    <property type="match status" value="1"/>
</dbReference>
<dbReference type="AlphaFoldDB" id="A0A8T3CR38"/>
<sequence>MKFALVFSLCFIAACAQHQPQFYSFSPAVGRGLGTSFASSGEGRITAVRVWESSGSYIRGFQLRYDYAWTQIYGRKYGEEQELVLYDEEAIVQISGKYSTSNFIYQLIFVTSRGRILMAGQPVGTSFNFYPEHSHCELLLISGRADGNGLTAIAAHWGMVYPANGNNTMMVH</sequence>
<evidence type="ECO:0000313" key="5">
    <source>
        <dbReference type="EMBL" id="KAI1885704.1"/>
    </source>
</evidence>
<comment type="caution">
    <text evidence="5">The sequence shown here is derived from an EMBL/GenBank/DDBJ whole genome shotgun (WGS) entry which is preliminary data.</text>
</comment>
<keyword evidence="6" id="KW-1185">Reference proteome</keyword>